<dbReference type="InterPro" id="IPR013083">
    <property type="entry name" value="Znf_RING/FYVE/PHD"/>
</dbReference>
<proteinExistence type="predicted"/>
<dbReference type="CDD" id="cd16454">
    <property type="entry name" value="RING-H2_PA-TM-RING"/>
    <property type="match status" value="1"/>
</dbReference>
<feature type="region of interest" description="Disordered" evidence="9">
    <location>
        <begin position="111"/>
        <end position="142"/>
    </location>
</feature>
<accession>A0AAV1ARL5</accession>
<dbReference type="GO" id="GO:0016567">
    <property type="term" value="P:protein ubiquitination"/>
    <property type="evidence" value="ECO:0007669"/>
    <property type="project" value="TreeGrafter"/>
</dbReference>
<keyword evidence="10" id="KW-0812">Transmembrane</keyword>
<name>A0AAV1ARL5_VICFA</name>
<comment type="catalytic activity">
    <reaction evidence="1">
        <text>S-ubiquitinyl-[E2 ubiquitin-conjugating enzyme]-L-cysteine + [acceptor protein]-L-lysine = [E2 ubiquitin-conjugating enzyme]-L-cysteine + N(6)-ubiquitinyl-[acceptor protein]-L-lysine.</text>
        <dbReference type="EC" id="2.3.2.27"/>
    </reaction>
</comment>
<dbReference type="PROSITE" id="PS50089">
    <property type="entry name" value="ZF_RING_2"/>
    <property type="match status" value="1"/>
</dbReference>
<evidence type="ECO:0000256" key="8">
    <source>
        <dbReference type="PROSITE-ProRule" id="PRU00175"/>
    </source>
</evidence>
<gene>
    <name evidence="12" type="ORF">VFH_V060120</name>
</gene>
<evidence type="ECO:0000256" key="4">
    <source>
        <dbReference type="ARBA" id="ARBA00022723"/>
    </source>
</evidence>
<dbReference type="GO" id="GO:0008270">
    <property type="term" value="F:zinc ion binding"/>
    <property type="evidence" value="ECO:0007669"/>
    <property type="project" value="UniProtKB-KW"/>
</dbReference>
<dbReference type="Gene3D" id="3.30.40.10">
    <property type="entry name" value="Zinc/RING finger domain, C3HC4 (zinc finger)"/>
    <property type="match status" value="1"/>
</dbReference>
<evidence type="ECO:0000256" key="10">
    <source>
        <dbReference type="SAM" id="Phobius"/>
    </source>
</evidence>
<keyword evidence="10" id="KW-0472">Membrane</keyword>
<keyword evidence="10" id="KW-1133">Transmembrane helix</keyword>
<reference evidence="12 13" key="1">
    <citation type="submission" date="2023-01" db="EMBL/GenBank/DDBJ databases">
        <authorList>
            <person name="Kreplak J."/>
        </authorList>
    </citation>
    <scope>NUCLEOTIDE SEQUENCE [LARGE SCALE GENOMIC DNA]</scope>
</reference>
<evidence type="ECO:0000256" key="7">
    <source>
        <dbReference type="ARBA" id="ARBA00022833"/>
    </source>
</evidence>
<dbReference type="FunFam" id="3.30.40.10:FF:000022">
    <property type="entry name" value="E3 ubiquitin-protein ligase RING1-like"/>
    <property type="match status" value="1"/>
</dbReference>
<dbReference type="PANTHER" id="PTHR15710">
    <property type="entry name" value="E3 UBIQUITIN-PROTEIN LIGASE PRAJA"/>
    <property type="match status" value="1"/>
</dbReference>
<protein>
    <recommendedName>
        <fullName evidence="2">RING-type E3 ubiquitin transferase</fullName>
        <ecNumber evidence="2">2.3.2.27</ecNumber>
    </recommendedName>
</protein>
<dbReference type="GO" id="GO:0005737">
    <property type="term" value="C:cytoplasm"/>
    <property type="evidence" value="ECO:0007669"/>
    <property type="project" value="TreeGrafter"/>
</dbReference>
<keyword evidence="3" id="KW-0808">Transferase</keyword>
<keyword evidence="7" id="KW-0862">Zinc</keyword>
<dbReference type="EMBL" id="OX451740">
    <property type="protein sequence ID" value="CAI8612982.1"/>
    <property type="molecule type" value="Genomic_DNA"/>
</dbReference>
<evidence type="ECO:0000313" key="12">
    <source>
        <dbReference type="EMBL" id="CAI8612982.1"/>
    </source>
</evidence>
<evidence type="ECO:0000256" key="2">
    <source>
        <dbReference type="ARBA" id="ARBA00012483"/>
    </source>
</evidence>
<dbReference type="PANTHER" id="PTHR15710:SF242">
    <property type="entry name" value="OS06G0633500 PROTEIN"/>
    <property type="match status" value="1"/>
</dbReference>
<dbReference type="SMART" id="SM00184">
    <property type="entry name" value="RING"/>
    <property type="match status" value="1"/>
</dbReference>
<dbReference type="AlphaFoldDB" id="A0AAV1ARL5"/>
<sequence length="574" mass="63917">MAANSENRLSLSLQSNSEVHGGDDSLCIPLCSLCHKVLPLDDEITGDLATGGVCSDCADSLCVPLCSLCRKALSPDDEIAGDLAMGGVCGDCKFLLLEDFGNHTVSQSSQRRLRGRFRHSSSESVRNIGGQNHSTASVEDDQLVDGDNPAWSLQYASANTTPSHSRSWRHVLSDTDSDGFDNWRSQYGENESNASFRQYMVPQSETDSFSFSAYGGDSDISMDRQSFVGTGIFNLPDEGDEFDTDTDIDPMHAGLGQWNSDNTEDDEEEDGEEEGGEEREWELPEVDESASARLQVLLTASPNESRSRINWEQRFNATETEGIFSQIIRETWLALDDAELPNEANFGDFLDTRRFNDLLDHLSDNDPSRRGAPPASASFVNNLPRVVISKEREKHDELVCAICKDVLALGTKVNQLPCSHLYHCHCILPWLKTRNSCPLCRYELPTDDKDYEEGKQNNDGRNVINERQQLLHVMDDSFSDISDGAEASEDDETTIHHDTLNSSAIEGGRGRWLFFAAAPIVSLVGMVIVLWLGRNSRSEGTRHSNTRLAVQNQQAFHGSRNRGESRCRRWWCPF</sequence>
<feature type="compositionally biased region" description="Acidic residues" evidence="9">
    <location>
        <begin position="238"/>
        <end position="248"/>
    </location>
</feature>
<organism evidence="12 13">
    <name type="scientific">Vicia faba</name>
    <name type="common">Broad bean</name>
    <name type="synonym">Faba vulgaris</name>
    <dbReference type="NCBI Taxonomy" id="3906"/>
    <lineage>
        <taxon>Eukaryota</taxon>
        <taxon>Viridiplantae</taxon>
        <taxon>Streptophyta</taxon>
        <taxon>Embryophyta</taxon>
        <taxon>Tracheophyta</taxon>
        <taxon>Spermatophyta</taxon>
        <taxon>Magnoliopsida</taxon>
        <taxon>eudicotyledons</taxon>
        <taxon>Gunneridae</taxon>
        <taxon>Pentapetalae</taxon>
        <taxon>rosids</taxon>
        <taxon>fabids</taxon>
        <taxon>Fabales</taxon>
        <taxon>Fabaceae</taxon>
        <taxon>Papilionoideae</taxon>
        <taxon>50 kb inversion clade</taxon>
        <taxon>NPAAA clade</taxon>
        <taxon>Hologalegina</taxon>
        <taxon>IRL clade</taxon>
        <taxon>Fabeae</taxon>
        <taxon>Vicia</taxon>
    </lineage>
</organism>
<evidence type="ECO:0000256" key="3">
    <source>
        <dbReference type="ARBA" id="ARBA00022679"/>
    </source>
</evidence>
<evidence type="ECO:0000256" key="5">
    <source>
        <dbReference type="ARBA" id="ARBA00022771"/>
    </source>
</evidence>
<feature type="compositionally biased region" description="Acidic residues" evidence="9">
    <location>
        <begin position="262"/>
        <end position="287"/>
    </location>
</feature>
<dbReference type="Pfam" id="PF13639">
    <property type="entry name" value="zf-RING_2"/>
    <property type="match status" value="1"/>
</dbReference>
<keyword evidence="5 8" id="KW-0863">Zinc-finger</keyword>
<keyword evidence="13" id="KW-1185">Reference proteome</keyword>
<dbReference type="EC" id="2.3.2.27" evidence="2"/>
<evidence type="ECO:0000259" key="11">
    <source>
        <dbReference type="PROSITE" id="PS50089"/>
    </source>
</evidence>
<feature type="domain" description="RING-type" evidence="11">
    <location>
        <begin position="400"/>
        <end position="441"/>
    </location>
</feature>
<feature type="compositionally biased region" description="Polar residues" evidence="9">
    <location>
        <begin position="122"/>
        <end position="137"/>
    </location>
</feature>
<dbReference type="SUPFAM" id="SSF57850">
    <property type="entry name" value="RING/U-box"/>
    <property type="match status" value="1"/>
</dbReference>
<evidence type="ECO:0000313" key="13">
    <source>
        <dbReference type="Proteomes" id="UP001157006"/>
    </source>
</evidence>
<dbReference type="Proteomes" id="UP001157006">
    <property type="component" value="Chromosome 5"/>
</dbReference>
<evidence type="ECO:0000256" key="9">
    <source>
        <dbReference type="SAM" id="MobiDB-lite"/>
    </source>
</evidence>
<feature type="transmembrane region" description="Helical" evidence="10">
    <location>
        <begin position="512"/>
        <end position="533"/>
    </location>
</feature>
<feature type="region of interest" description="Disordered" evidence="9">
    <location>
        <begin position="238"/>
        <end position="287"/>
    </location>
</feature>
<keyword evidence="6" id="KW-0833">Ubl conjugation pathway</keyword>
<evidence type="ECO:0000256" key="6">
    <source>
        <dbReference type="ARBA" id="ARBA00022786"/>
    </source>
</evidence>
<keyword evidence="4" id="KW-0479">Metal-binding</keyword>
<dbReference type="InterPro" id="IPR001841">
    <property type="entry name" value="Znf_RING"/>
</dbReference>
<evidence type="ECO:0000256" key="1">
    <source>
        <dbReference type="ARBA" id="ARBA00000900"/>
    </source>
</evidence>
<dbReference type="GO" id="GO:0061630">
    <property type="term" value="F:ubiquitin protein ligase activity"/>
    <property type="evidence" value="ECO:0007669"/>
    <property type="project" value="UniProtKB-EC"/>
</dbReference>